<comment type="caution">
    <text evidence="2">The sequence shown here is derived from an EMBL/GenBank/DDBJ whole genome shotgun (WGS) entry which is preliminary data.</text>
</comment>
<reference evidence="3 4" key="1">
    <citation type="submission" date="2020-07" db="EMBL/GenBank/DDBJ databases">
        <title>Sequencing the genomes of 1000 actinobacteria strains.</title>
        <authorList>
            <person name="Klenk H.-P."/>
        </authorList>
    </citation>
    <scope>NUCLEOTIDE SEQUENCE [LARGE SCALE GENOMIC DNA]</scope>
    <source>
        <strain evidence="3 4">DSM 19087</strain>
    </source>
</reference>
<evidence type="ECO:0000259" key="1">
    <source>
        <dbReference type="Pfam" id="PF25109"/>
    </source>
</evidence>
<dbReference type="SUPFAM" id="SSF56784">
    <property type="entry name" value="HAD-like"/>
    <property type="match status" value="1"/>
</dbReference>
<evidence type="ECO:0000313" key="2">
    <source>
        <dbReference type="EMBL" id="MBD1268661.1"/>
    </source>
</evidence>
<dbReference type="InterPro" id="IPR036412">
    <property type="entry name" value="HAD-like_sf"/>
</dbReference>
<dbReference type="Proteomes" id="UP000659061">
    <property type="component" value="Unassembled WGS sequence"/>
</dbReference>
<feature type="domain" description="Polynucleotide kinase PNKP phosphatase" evidence="1">
    <location>
        <begin position="4"/>
        <end position="146"/>
    </location>
</feature>
<reference evidence="2" key="2">
    <citation type="submission" date="2020-09" db="EMBL/GenBank/DDBJ databases">
        <title>Novel species in genus Aeromicrobium.</title>
        <authorList>
            <person name="Zhang G."/>
        </authorList>
    </citation>
    <scope>NUCLEOTIDE SEQUENCE</scope>
    <source>
        <strain evidence="2">SSW1-57</strain>
    </source>
</reference>
<dbReference type="Gene3D" id="3.40.50.1000">
    <property type="entry name" value="HAD superfamily/HAD-like"/>
    <property type="match status" value="1"/>
</dbReference>
<dbReference type="Pfam" id="PF25109">
    <property type="entry name" value="HAD_PNKP"/>
    <property type="match status" value="1"/>
</dbReference>
<dbReference type="EMBL" id="JACWMT010000001">
    <property type="protein sequence ID" value="MBD1268661.1"/>
    <property type="molecule type" value="Genomic_DNA"/>
</dbReference>
<dbReference type="Proteomes" id="UP000587211">
    <property type="component" value="Unassembled WGS sequence"/>
</dbReference>
<proteinExistence type="predicted"/>
<dbReference type="EMBL" id="JACBZN010000001">
    <property type="protein sequence ID" value="NYI37432.1"/>
    <property type="molecule type" value="Genomic_DNA"/>
</dbReference>
<dbReference type="AlphaFoldDB" id="A0A8I0FTT6"/>
<dbReference type="InterPro" id="IPR023214">
    <property type="entry name" value="HAD_sf"/>
</dbReference>
<evidence type="ECO:0000313" key="3">
    <source>
        <dbReference type="EMBL" id="NYI37432.1"/>
    </source>
</evidence>
<evidence type="ECO:0000313" key="5">
    <source>
        <dbReference type="Proteomes" id="UP000659061"/>
    </source>
</evidence>
<keyword evidence="4" id="KW-1185">Reference proteome</keyword>
<evidence type="ECO:0000313" key="4">
    <source>
        <dbReference type="Proteomes" id="UP000587211"/>
    </source>
</evidence>
<protein>
    <submittedName>
        <fullName evidence="3">Phosphoglycolate phosphatase-like HAD superfamily hydrolase</fullName>
    </submittedName>
</protein>
<dbReference type="InterPro" id="IPR056782">
    <property type="entry name" value="HAD_PNKP"/>
</dbReference>
<dbReference type="RefSeq" id="WP_179423906.1">
    <property type="nucleotide sequence ID" value="NZ_BAAAMP010000002.1"/>
</dbReference>
<gene>
    <name evidence="3" type="ORF">BJ975_000807</name>
    <name evidence="2" type="ORF">IDH50_00270</name>
</gene>
<organism evidence="2 5">
    <name type="scientific">Aeromicrobium tamlense</name>
    <dbReference type="NCBI Taxonomy" id="375541"/>
    <lineage>
        <taxon>Bacteria</taxon>
        <taxon>Bacillati</taxon>
        <taxon>Actinomycetota</taxon>
        <taxon>Actinomycetes</taxon>
        <taxon>Propionibacteriales</taxon>
        <taxon>Nocardioidaceae</taxon>
        <taxon>Aeromicrobium</taxon>
    </lineage>
</organism>
<accession>A0A8I0FTT6</accession>
<sequence>MTREAALFDLDGTLCDTSQIEHLVTGPDADYRAFHAASADAPTRADVHAALDEARGRGLAIVLWTGREFLWRDLTLDWLDRHGIAQDGLYMRLAADYRPATVVKTELLRDIASDGLTVVEAWEDDREIVDLLRSAGVPDVRQVAGGAS</sequence>
<name>A0A8I0FTT6_9ACTN</name>